<dbReference type="Gene3D" id="3.40.630.30">
    <property type="match status" value="1"/>
</dbReference>
<dbReference type="InterPro" id="IPR039840">
    <property type="entry name" value="NAA80"/>
</dbReference>
<reference evidence="2" key="1">
    <citation type="submission" date="2020-05" db="EMBL/GenBank/DDBJ databases">
        <authorList>
            <person name="Chiriac C."/>
            <person name="Salcher M."/>
            <person name="Ghai R."/>
            <person name="Kavagutti S V."/>
        </authorList>
    </citation>
    <scope>NUCLEOTIDE SEQUENCE</scope>
</reference>
<feature type="domain" description="N-acetyltransferase" evidence="1">
    <location>
        <begin position="13"/>
        <end position="157"/>
    </location>
</feature>
<evidence type="ECO:0000313" key="3">
    <source>
        <dbReference type="EMBL" id="CAB4614751.1"/>
    </source>
</evidence>
<evidence type="ECO:0000259" key="1">
    <source>
        <dbReference type="PROSITE" id="PS51186"/>
    </source>
</evidence>
<evidence type="ECO:0000313" key="2">
    <source>
        <dbReference type="EMBL" id="CAB4610317.1"/>
    </source>
</evidence>
<dbReference type="GO" id="GO:1905502">
    <property type="term" value="F:acetyl-CoA binding"/>
    <property type="evidence" value="ECO:0007669"/>
    <property type="project" value="TreeGrafter"/>
</dbReference>
<dbReference type="PROSITE" id="PS51186">
    <property type="entry name" value="GNAT"/>
    <property type="match status" value="1"/>
</dbReference>
<dbReference type="GO" id="GO:0005737">
    <property type="term" value="C:cytoplasm"/>
    <property type="evidence" value="ECO:0007669"/>
    <property type="project" value="TreeGrafter"/>
</dbReference>
<dbReference type="InterPro" id="IPR016181">
    <property type="entry name" value="Acyl_CoA_acyltransferase"/>
</dbReference>
<gene>
    <name evidence="2" type="ORF">UFOPK1808_01324</name>
    <name evidence="3" type="ORF">UFOPK1889_00501</name>
</gene>
<dbReference type="PANTHER" id="PTHR13538:SF4">
    <property type="entry name" value="N-ALPHA-ACETYLTRANSFERASE 80"/>
    <property type="match status" value="1"/>
</dbReference>
<organism evidence="2">
    <name type="scientific">freshwater metagenome</name>
    <dbReference type="NCBI Taxonomy" id="449393"/>
    <lineage>
        <taxon>unclassified sequences</taxon>
        <taxon>metagenomes</taxon>
        <taxon>ecological metagenomes</taxon>
    </lineage>
</organism>
<dbReference type="SUPFAM" id="SSF55729">
    <property type="entry name" value="Acyl-CoA N-acyltransferases (Nat)"/>
    <property type="match status" value="1"/>
</dbReference>
<dbReference type="AlphaFoldDB" id="A0A6J6H9V7"/>
<dbReference type="Pfam" id="PF00583">
    <property type="entry name" value="Acetyltransf_1"/>
    <property type="match status" value="1"/>
</dbReference>
<dbReference type="GO" id="GO:0008080">
    <property type="term" value="F:N-acetyltransferase activity"/>
    <property type="evidence" value="ECO:0007669"/>
    <property type="project" value="InterPro"/>
</dbReference>
<protein>
    <submittedName>
        <fullName evidence="2">Unannotated protein</fullName>
    </submittedName>
</protein>
<accession>A0A6J6H9V7</accession>
<name>A0A6J6H9V7_9ZZZZ</name>
<dbReference type="PANTHER" id="PTHR13538">
    <property type="entry name" value="N-ACETYLTRANSFERASE 6"/>
    <property type="match status" value="1"/>
</dbReference>
<dbReference type="EMBL" id="CAEZUZ010000061">
    <property type="protein sequence ID" value="CAB4614751.1"/>
    <property type="molecule type" value="Genomic_DNA"/>
</dbReference>
<proteinExistence type="predicted"/>
<dbReference type="CDD" id="cd04301">
    <property type="entry name" value="NAT_SF"/>
    <property type="match status" value="1"/>
</dbReference>
<sequence>MNYQLVDMPADSEFSRTAARWGFDQWESLSSNESLEWYLNLHADAARDPEALPLCIAAITNEQVLAGTASVTIDDDLPGSIEPGPWIAAVFVNPEFRGEGVGSMLVNEAVRRARSLGAGDLYLYTEAKAEWYETMGWQRVREDYSLNHPVTVMVHRG</sequence>
<dbReference type="EMBL" id="CAEZUL010000200">
    <property type="protein sequence ID" value="CAB4610317.1"/>
    <property type="molecule type" value="Genomic_DNA"/>
</dbReference>
<dbReference type="InterPro" id="IPR000182">
    <property type="entry name" value="GNAT_dom"/>
</dbReference>